<evidence type="ECO:0000256" key="7">
    <source>
        <dbReference type="SAM" id="Phobius"/>
    </source>
</evidence>
<keyword evidence="4 7" id="KW-0812">Transmembrane</keyword>
<dbReference type="PANTHER" id="PTHR43141:SF4">
    <property type="entry name" value="CYTOCHROME BD2 SUBUNIT II"/>
    <property type="match status" value="1"/>
</dbReference>
<evidence type="ECO:0000256" key="6">
    <source>
        <dbReference type="ARBA" id="ARBA00023136"/>
    </source>
</evidence>
<sequence>MDVLWLCVLGLMLGGWFVLDGFVIGTGMLLRRVAHTPDERRTVMAAVGPYFLAGEVWLVVSAGVLIAAYPDLEKSAFTAFRPVLVVLVCCWVLRSASIWFRARRPEEATQRRWERLLAGASAGFAACWGLVLGNLAQGLPAVSGQVSFGTLFGVLPLLGAVAMVALLALHGAAFTAARTTGEPSRRAAAEARRLALPAAGLLLAAAVAGVPFADGVTSPVVALLLAVAGAGAAFFAGSLSGRGAHGPGFALGALAAPAPLLAVGAGAASALTELAAPADVLDPLSSLLLPALAVVLLAQGWVLWLFRRKVDQRSVAFF</sequence>
<comment type="similarity">
    <text evidence="2">Belongs to the cytochrome ubiquinol oxidase subunit 2 family.</text>
</comment>
<dbReference type="RefSeq" id="WP_226651769.1">
    <property type="nucleotide sequence ID" value="NZ_BNDW01000019.1"/>
</dbReference>
<dbReference type="Proteomes" id="UP001052739">
    <property type="component" value="Unassembled WGS sequence"/>
</dbReference>
<protein>
    <recommendedName>
        <fullName evidence="10">Cytochrome d ubiquinol oxidase subunit II</fullName>
    </recommendedName>
</protein>
<dbReference type="InterPro" id="IPR003317">
    <property type="entry name" value="Cyt-d_oxidase_su2"/>
</dbReference>
<feature type="transmembrane region" description="Helical" evidence="7">
    <location>
        <begin position="284"/>
        <end position="306"/>
    </location>
</feature>
<gene>
    <name evidence="8" type="ORF">Shyd_35720</name>
</gene>
<keyword evidence="6 7" id="KW-0472">Membrane</keyword>
<accession>A0ABQ3PAZ8</accession>
<name>A0ABQ3PAZ8_9ACTN</name>
<organism evidence="8 9">
    <name type="scientific">Streptomyces hydrogenans</name>
    <dbReference type="NCBI Taxonomy" id="1873719"/>
    <lineage>
        <taxon>Bacteria</taxon>
        <taxon>Bacillati</taxon>
        <taxon>Actinomycetota</taxon>
        <taxon>Actinomycetes</taxon>
        <taxon>Kitasatosporales</taxon>
        <taxon>Streptomycetaceae</taxon>
        <taxon>Streptomyces</taxon>
    </lineage>
</organism>
<keyword evidence="5 7" id="KW-1133">Transmembrane helix</keyword>
<feature type="transmembrane region" description="Helical" evidence="7">
    <location>
        <begin position="194"/>
        <end position="213"/>
    </location>
</feature>
<keyword evidence="9" id="KW-1185">Reference proteome</keyword>
<feature type="transmembrane region" description="Helical" evidence="7">
    <location>
        <begin position="6"/>
        <end position="30"/>
    </location>
</feature>
<feature type="transmembrane region" description="Helical" evidence="7">
    <location>
        <begin position="249"/>
        <end position="272"/>
    </location>
</feature>
<feature type="transmembrane region" description="Helical" evidence="7">
    <location>
        <begin position="75"/>
        <end position="96"/>
    </location>
</feature>
<evidence type="ECO:0000256" key="1">
    <source>
        <dbReference type="ARBA" id="ARBA00004651"/>
    </source>
</evidence>
<evidence type="ECO:0008006" key="10">
    <source>
        <dbReference type="Google" id="ProtNLM"/>
    </source>
</evidence>
<evidence type="ECO:0000256" key="2">
    <source>
        <dbReference type="ARBA" id="ARBA00007543"/>
    </source>
</evidence>
<evidence type="ECO:0000313" key="8">
    <source>
        <dbReference type="EMBL" id="GHI22201.1"/>
    </source>
</evidence>
<dbReference type="PANTHER" id="PTHR43141">
    <property type="entry name" value="CYTOCHROME BD2 SUBUNIT II"/>
    <property type="match status" value="1"/>
</dbReference>
<evidence type="ECO:0000256" key="3">
    <source>
        <dbReference type="ARBA" id="ARBA00022475"/>
    </source>
</evidence>
<feature type="transmembrane region" description="Helical" evidence="7">
    <location>
        <begin position="116"/>
        <end position="136"/>
    </location>
</feature>
<evidence type="ECO:0000256" key="5">
    <source>
        <dbReference type="ARBA" id="ARBA00022989"/>
    </source>
</evidence>
<dbReference type="EMBL" id="BNDW01000019">
    <property type="protein sequence ID" value="GHI22201.1"/>
    <property type="molecule type" value="Genomic_DNA"/>
</dbReference>
<evidence type="ECO:0000313" key="9">
    <source>
        <dbReference type="Proteomes" id="UP001052739"/>
    </source>
</evidence>
<comment type="caution">
    <text evidence="8">The sequence shown here is derived from an EMBL/GenBank/DDBJ whole genome shotgun (WGS) entry which is preliminary data.</text>
</comment>
<evidence type="ECO:0000256" key="4">
    <source>
        <dbReference type="ARBA" id="ARBA00022692"/>
    </source>
</evidence>
<feature type="transmembrane region" description="Helical" evidence="7">
    <location>
        <begin position="219"/>
        <end position="237"/>
    </location>
</feature>
<comment type="subcellular location">
    <subcellularLocation>
        <location evidence="1">Cell membrane</location>
        <topology evidence="1">Multi-pass membrane protein</topology>
    </subcellularLocation>
</comment>
<dbReference type="Pfam" id="PF02322">
    <property type="entry name" value="Cyt_bd_oxida_II"/>
    <property type="match status" value="1"/>
</dbReference>
<feature type="transmembrane region" description="Helical" evidence="7">
    <location>
        <begin position="42"/>
        <end position="69"/>
    </location>
</feature>
<feature type="transmembrane region" description="Helical" evidence="7">
    <location>
        <begin position="148"/>
        <end position="173"/>
    </location>
</feature>
<reference evidence="8" key="1">
    <citation type="submission" date="2024-05" db="EMBL/GenBank/DDBJ databases">
        <title>Whole genome shotgun sequence of Streptomyces hydrogenans NBRC 13475.</title>
        <authorList>
            <person name="Komaki H."/>
            <person name="Tamura T."/>
        </authorList>
    </citation>
    <scope>NUCLEOTIDE SEQUENCE</scope>
    <source>
        <strain evidence="8">NBRC 13475</strain>
    </source>
</reference>
<keyword evidence="3" id="KW-1003">Cell membrane</keyword>
<proteinExistence type="inferred from homology"/>